<dbReference type="PROSITE" id="PS00061">
    <property type="entry name" value="ADH_SHORT"/>
    <property type="match status" value="1"/>
</dbReference>
<reference evidence="4" key="1">
    <citation type="journal article" date="2019" name="Int. J. Syst. Evol. Microbiol.">
        <title>The Global Catalogue of Microorganisms (GCM) 10K type strain sequencing project: providing services to taxonomists for standard genome sequencing and annotation.</title>
        <authorList>
            <consortium name="The Broad Institute Genomics Platform"/>
            <consortium name="The Broad Institute Genome Sequencing Center for Infectious Disease"/>
            <person name="Wu L."/>
            <person name="Ma J."/>
        </authorList>
    </citation>
    <scope>NUCLEOTIDE SEQUENCE [LARGE SCALE GENOMIC DNA]</scope>
    <source>
        <strain evidence="4">JCM 18958</strain>
    </source>
</reference>
<dbReference type="PRINTS" id="PR00080">
    <property type="entry name" value="SDRFAMILY"/>
</dbReference>
<dbReference type="RefSeq" id="WP_345311852.1">
    <property type="nucleotide sequence ID" value="NZ_BAABLN010000063.1"/>
</dbReference>
<comment type="caution">
    <text evidence="3">The sequence shown here is derived from an EMBL/GenBank/DDBJ whole genome shotgun (WGS) entry which is preliminary data.</text>
</comment>
<name>A0ABP8XFE6_9MICC</name>
<gene>
    <name evidence="3" type="ORF">GCM10025781_27020</name>
</gene>
<dbReference type="Proteomes" id="UP001501446">
    <property type="component" value="Unassembled WGS sequence"/>
</dbReference>
<evidence type="ECO:0000256" key="2">
    <source>
        <dbReference type="RuleBase" id="RU000363"/>
    </source>
</evidence>
<dbReference type="Gene3D" id="3.40.50.720">
    <property type="entry name" value="NAD(P)-binding Rossmann-like Domain"/>
    <property type="match status" value="1"/>
</dbReference>
<evidence type="ECO:0000313" key="3">
    <source>
        <dbReference type="EMBL" id="GAA4706992.1"/>
    </source>
</evidence>
<dbReference type="SUPFAM" id="SSF51735">
    <property type="entry name" value="NAD(P)-binding Rossmann-fold domains"/>
    <property type="match status" value="1"/>
</dbReference>
<evidence type="ECO:0000313" key="4">
    <source>
        <dbReference type="Proteomes" id="UP001501446"/>
    </source>
</evidence>
<dbReference type="CDD" id="cd05233">
    <property type="entry name" value="SDR_c"/>
    <property type="match status" value="1"/>
</dbReference>
<dbReference type="PANTHER" id="PTHR42760:SF123">
    <property type="entry name" value="OXIDOREDUCTASE"/>
    <property type="match status" value="1"/>
</dbReference>
<dbReference type="InterPro" id="IPR036291">
    <property type="entry name" value="NAD(P)-bd_dom_sf"/>
</dbReference>
<dbReference type="Pfam" id="PF00106">
    <property type="entry name" value="adh_short"/>
    <property type="match status" value="1"/>
</dbReference>
<dbReference type="EMBL" id="BAABLN010000063">
    <property type="protein sequence ID" value="GAA4706992.1"/>
    <property type="molecule type" value="Genomic_DNA"/>
</dbReference>
<proteinExistence type="inferred from homology"/>
<evidence type="ECO:0000256" key="1">
    <source>
        <dbReference type="ARBA" id="ARBA00006484"/>
    </source>
</evidence>
<accession>A0ABP8XFE6</accession>
<dbReference type="PRINTS" id="PR00081">
    <property type="entry name" value="GDHRDH"/>
</dbReference>
<dbReference type="InterPro" id="IPR002347">
    <property type="entry name" value="SDR_fam"/>
</dbReference>
<keyword evidence="4" id="KW-1185">Reference proteome</keyword>
<dbReference type="PANTHER" id="PTHR42760">
    <property type="entry name" value="SHORT-CHAIN DEHYDROGENASES/REDUCTASES FAMILY MEMBER"/>
    <property type="match status" value="1"/>
</dbReference>
<comment type="similarity">
    <text evidence="1 2">Belongs to the short-chain dehydrogenases/reductases (SDR) family.</text>
</comment>
<protein>
    <submittedName>
        <fullName evidence="3">SDR family oxidoreductase</fullName>
    </submittedName>
</protein>
<sequence length="250" mass="26137">MSQDATQQLLGLADKRVLITGAAGAIGQVLCARFTQLGSQVVGVDRNQEPLEQMQHHGVLDSFVVVDLGAAGAGQQCLEATGPVQVLINNAGTGREGHLRTTTEKMVEVTLEANYKTAYRMCRAYLPSMRQQGGGKIVNVSSVLGPHPVPAVSAYAASKAAVIAFTRSIALEVATEGIQCNVLAPGYLQGPKNEDYFASKAGHAFIRRFMPGGAPGTAEDLVGPAVFLASAMSGHVTGQVLVVDGGYSIW</sequence>
<dbReference type="InterPro" id="IPR020904">
    <property type="entry name" value="Sc_DH/Rdtase_CS"/>
</dbReference>
<organism evidence="3 4">
    <name type="scientific">Kocuria gwangalliensis</name>
    <dbReference type="NCBI Taxonomy" id="501592"/>
    <lineage>
        <taxon>Bacteria</taxon>
        <taxon>Bacillati</taxon>
        <taxon>Actinomycetota</taxon>
        <taxon>Actinomycetes</taxon>
        <taxon>Micrococcales</taxon>
        <taxon>Micrococcaceae</taxon>
        <taxon>Kocuria</taxon>
    </lineage>
</organism>